<dbReference type="SUPFAM" id="SSF48452">
    <property type="entry name" value="TPR-like"/>
    <property type="match status" value="1"/>
</dbReference>
<dbReference type="GO" id="GO:0070034">
    <property type="term" value="F:telomerase RNA binding"/>
    <property type="evidence" value="ECO:0007669"/>
    <property type="project" value="TreeGrafter"/>
</dbReference>
<feature type="domain" description="DNA/RNA-binding" evidence="2">
    <location>
        <begin position="196"/>
        <end position="528"/>
    </location>
</feature>
<feature type="region of interest" description="Disordered" evidence="1">
    <location>
        <begin position="262"/>
        <end position="297"/>
    </location>
</feature>
<feature type="compositionally biased region" description="Polar residues" evidence="1">
    <location>
        <begin position="668"/>
        <end position="677"/>
    </location>
</feature>
<dbReference type="EMBL" id="JEMT01027709">
    <property type="protein sequence ID" value="EXX56456.1"/>
    <property type="molecule type" value="Genomic_DNA"/>
</dbReference>
<feature type="compositionally biased region" description="Polar residues" evidence="1">
    <location>
        <begin position="781"/>
        <end position="794"/>
    </location>
</feature>
<dbReference type="InterPro" id="IPR019458">
    <property type="entry name" value="Est1-like_N"/>
</dbReference>
<name>A0A015KAE9_RHIIW</name>
<keyword evidence="5" id="KW-1185">Reference proteome</keyword>
<dbReference type="SMR" id="A0A015KAE9"/>
<feature type="region of interest" description="Disordered" evidence="1">
    <location>
        <begin position="625"/>
        <end position="651"/>
    </location>
</feature>
<evidence type="ECO:0008006" key="6">
    <source>
        <dbReference type="Google" id="ProtNLM"/>
    </source>
</evidence>
<dbReference type="GO" id="GO:0042162">
    <property type="term" value="F:telomeric DNA binding"/>
    <property type="evidence" value="ECO:0007669"/>
    <property type="project" value="TreeGrafter"/>
</dbReference>
<dbReference type="PANTHER" id="PTHR15696">
    <property type="entry name" value="SMG-7 SUPPRESSOR WITH MORPHOLOGICAL EFFECT ON GENITALIA PROTEIN 7"/>
    <property type="match status" value="1"/>
</dbReference>
<feature type="compositionally biased region" description="Polar residues" evidence="1">
    <location>
        <begin position="286"/>
        <end position="297"/>
    </location>
</feature>
<dbReference type="InterPro" id="IPR011990">
    <property type="entry name" value="TPR-like_helical_dom_sf"/>
</dbReference>
<reference evidence="4 5" key="1">
    <citation type="submission" date="2014-02" db="EMBL/GenBank/DDBJ databases">
        <title>Single nucleus genome sequencing reveals high similarity among nuclei of an endomycorrhizal fungus.</title>
        <authorList>
            <person name="Lin K."/>
            <person name="Geurts R."/>
            <person name="Zhang Z."/>
            <person name="Limpens E."/>
            <person name="Saunders D.G."/>
            <person name="Mu D."/>
            <person name="Pang E."/>
            <person name="Cao H."/>
            <person name="Cha H."/>
            <person name="Lin T."/>
            <person name="Zhou Q."/>
            <person name="Shang Y."/>
            <person name="Li Y."/>
            <person name="Ivanov S."/>
            <person name="Sharma T."/>
            <person name="Velzen R.V."/>
            <person name="Ruijter N.D."/>
            <person name="Aanen D.K."/>
            <person name="Win J."/>
            <person name="Kamoun S."/>
            <person name="Bisseling T."/>
            <person name="Huang S."/>
        </authorList>
    </citation>
    <scope>NUCLEOTIDE SEQUENCE [LARGE SCALE GENOMIC DNA]</scope>
    <source>
        <strain evidence="5">DAOM197198w</strain>
    </source>
</reference>
<dbReference type="GO" id="GO:0000184">
    <property type="term" value="P:nuclear-transcribed mRNA catabolic process, nonsense-mediated decay"/>
    <property type="evidence" value="ECO:0007669"/>
    <property type="project" value="TreeGrafter"/>
</dbReference>
<evidence type="ECO:0000313" key="4">
    <source>
        <dbReference type="EMBL" id="EXX56456.1"/>
    </source>
</evidence>
<organism evidence="4 5">
    <name type="scientific">Rhizophagus irregularis (strain DAOM 197198w)</name>
    <name type="common">Glomus intraradices</name>
    <dbReference type="NCBI Taxonomy" id="1432141"/>
    <lineage>
        <taxon>Eukaryota</taxon>
        <taxon>Fungi</taxon>
        <taxon>Fungi incertae sedis</taxon>
        <taxon>Mucoromycota</taxon>
        <taxon>Glomeromycotina</taxon>
        <taxon>Glomeromycetes</taxon>
        <taxon>Glomerales</taxon>
        <taxon>Glomeraceae</taxon>
        <taxon>Rhizophagus</taxon>
    </lineage>
</organism>
<sequence>MPSSDCQTALDLYKSSVELEVELRQATKSRSIFDKQVATLRSKLRDIYEKIIFLDYEFAQSKEVEQNLWKYVYYKVIEDFRKKIRALPAPAANGRSKSTSNKKLISSFRSFLHEATGFYYSFIQRLAIHFALKQLDPVIKKFGLTIEPTEVCQRSYSEDIKQRAVLSCHKSLIFLGDLARYRELQSDRTNKNWSTACDYYNHARQLVPDSGNPHNQLAVIATYNSDDFLAVYHYYRSLVVKHQFLTAKDNISLLFHKAQNDNSPDGEADMVQKQRENGGKRRFSHQRQVSSSSMAQSNKLKTNEAIQSFFADFIRLQSILYLKVNLESYSELKASVLNQLKEHVLSRALEPDHLLKLTVINMAALYVIRLISNGENGSTNHSPKATSTYSQSSKKALVEKHSVLLVLDTLTTLLDMCNSELTDVSLDGMDQRHNAVQILPASVKRSLASLRAGTKWVYSRLDYIASMSNIISKDPNVKSEFGNFARFWECYAKFLNAMEKLLPHDQGVPLDVPLKEDFELNGFSVLKDHIFVDKNTTANQVEPFEEVDMRIYDIFEDAKKIAESELTQLFYYDGVFSASEPPCKITSPVNNILIPAEHEIVEHDLEDTRDESKVVTDLIIDRDDHNLAESQSFSPNSPKGKNSDTAEDESEDEVILFTGRHSTIIDNDNLSATTSKKSSPRLIEKQDSPTTAEFLLSQVLNQPVTSSTSSGSSNKLNEQQKYWNHFNTPQLFPTNNSMQYDKLETKPVISDKLDYLTPVSRPPTSISNGLLNMNINQTSVASPTPVSGVPNASQDPLVPSTKRSLNDVKTALPYQNMATSPSPSASLFAFPGSEVSQFGLFGHSNNGYTDAPPAKVGTSTTVAPPPGFTSDPSNFEIHKQGQQQSSNYQQSLFQTSNAFAFPSFDIMRTQWNNGSNYKINGTPDNNTTMQVNGATHQGNRDMNTCASDQTTDSLFWFTDPTDTNLASAKKGTNVSLSDPKTTNDSRDQFRYYSPGWTHASIG</sequence>
<feature type="compositionally biased region" description="Polar residues" evidence="1">
    <location>
        <begin position="628"/>
        <end position="640"/>
    </location>
</feature>
<dbReference type="AlphaFoldDB" id="A0A015KAE9"/>
<dbReference type="OrthoDB" id="69928at2759"/>
<dbReference type="Pfam" id="PF10373">
    <property type="entry name" value="EST1_DNA_bind"/>
    <property type="match status" value="1"/>
</dbReference>
<dbReference type="Gene3D" id="1.25.40.10">
    <property type="entry name" value="Tetratricopeptide repeat domain"/>
    <property type="match status" value="1"/>
</dbReference>
<dbReference type="InterPro" id="IPR045153">
    <property type="entry name" value="Est1/Ebs1-like"/>
</dbReference>
<proteinExistence type="predicted"/>
<dbReference type="PANTHER" id="PTHR15696:SF0">
    <property type="entry name" value="TELOMERASE-BINDING PROTEIN EST1A"/>
    <property type="match status" value="1"/>
</dbReference>
<evidence type="ECO:0000259" key="2">
    <source>
        <dbReference type="Pfam" id="PF10373"/>
    </source>
</evidence>
<evidence type="ECO:0000256" key="1">
    <source>
        <dbReference type="SAM" id="MobiDB-lite"/>
    </source>
</evidence>
<dbReference type="GO" id="GO:0005697">
    <property type="term" value="C:telomerase holoenzyme complex"/>
    <property type="evidence" value="ECO:0007669"/>
    <property type="project" value="TreeGrafter"/>
</dbReference>
<dbReference type="Pfam" id="PF10374">
    <property type="entry name" value="EST1"/>
    <property type="match status" value="1"/>
</dbReference>
<feature type="region of interest" description="Disordered" evidence="1">
    <location>
        <begin position="668"/>
        <end position="688"/>
    </location>
</feature>
<evidence type="ECO:0000313" key="5">
    <source>
        <dbReference type="Proteomes" id="UP000022910"/>
    </source>
</evidence>
<feature type="compositionally biased region" description="Basic and acidic residues" evidence="1">
    <location>
        <begin position="270"/>
        <end position="279"/>
    </location>
</feature>
<dbReference type="OMA" id="PGWTHAS"/>
<dbReference type="InterPro" id="IPR018834">
    <property type="entry name" value="DNA/RNA-bd_Est1-type"/>
</dbReference>
<dbReference type="HOGENOM" id="CLU_299382_0_0_1"/>
<evidence type="ECO:0000259" key="3">
    <source>
        <dbReference type="Pfam" id="PF10374"/>
    </source>
</evidence>
<feature type="region of interest" description="Disordered" evidence="1">
    <location>
        <begin position="858"/>
        <end position="888"/>
    </location>
</feature>
<dbReference type="Proteomes" id="UP000022910">
    <property type="component" value="Unassembled WGS sequence"/>
</dbReference>
<feature type="region of interest" description="Disordered" evidence="1">
    <location>
        <begin position="781"/>
        <end position="801"/>
    </location>
</feature>
<gene>
    <name evidence="4" type="ORF">RirG_216100</name>
</gene>
<dbReference type="STRING" id="1432141.A0A015KAE9"/>
<feature type="domain" description="Telomerase activating protein Est1-like N-terminal" evidence="3">
    <location>
        <begin position="63"/>
        <end position="184"/>
    </location>
</feature>
<comment type="caution">
    <text evidence="4">The sequence shown here is derived from an EMBL/GenBank/DDBJ whole genome shotgun (WGS) entry which is preliminary data.</text>
</comment>
<protein>
    <recommendedName>
        <fullName evidence="6">Protein SMG7</fullName>
    </recommendedName>
</protein>
<accession>A0A015KAE9</accession>